<accession>A0ABT0SB20</accession>
<gene>
    <name evidence="3" type="ORF">LZ518_10555</name>
</gene>
<feature type="chain" id="PRO_5046113209" evidence="2">
    <location>
        <begin position="25"/>
        <end position="209"/>
    </location>
</feature>
<evidence type="ECO:0000313" key="4">
    <source>
        <dbReference type="Proteomes" id="UP001165383"/>
    </source>
</evidence>
<comment type="caution">
    <text evidence="3">The sequence shown here is derived from an EMBL/GenBank/DDBJ whole genome shotgun (WGS) entry which is preliminary data.</text>
</comment>
<sequence length="209" mass="21666">MNNKETTSALFTALVGLGSSAALAALALGSEHPYRAALLILGSAFCLAGLIGLVLPLFLSSKAVTAHVPDAASPTPPAPLAPTHLRLSDFALASLGKDVSLPDRITPAFLFAQCTGKTDIQCEGAVAVYVGKRLRVSGPILAASRVGASTTVTIHPVLGVDGRQDIYMVFEQDHEEISVMQVGDVLTATGRITQLNSSGMKLADCRLVS</sequence>
<dbReference type="Proteomes" id="UP001165383">
    <property type="component" value="Unassembled WGS sequence"/>
</dbReference>
<dbReference type="EMBL" id="JAMGBB010000001">
    <property type="protein sequence ID" value="MCL6741572.1"/>
    <property type="molecule type" value="Genomic_DNA"/>
</dbReference>
<keyword evidence="1" id="KW-0812">Transmembrane</keyword>
<name>A0ABT0SB20_9SPHN</name>
<keyword evidence="4" id="KW-1185">Reference proteome</keyword>
<evidence type="ECO:0000313" key="3">
    <source>
        <dbReference type="EMBL" id="MCL6741572.1"/>
    </source>
</evidence>
<keyword evidence="1" id="KW-0472">Membrane</keyword>
<protein>
    <submittedName>
        <fullName evidence="3">Uncharacterized protein</fullName>
    </submittedName>
</protein>
<organism evidence="3 4">
    <name type="scientific">Sphingomonas brevis</name>
    <dbReference type="NCBI Taxonomy" id="2908206"/>
    <lineage>
        <taxon>Bacteria</taxon>
        <taxon>Pseudomonadati</taxon>
        <taxon>Pseudomonadota</taxon>
        <taxon>Alphaproteobacteria</taxon>
        <taxon>Sphingomonadales</taxon>
        <taxon>Sphingomonadaceae</taxon>
        <taxon>Sphingomonas</taxon>
    </lineage>
</organism>
<reference evidence="3" key="1">
    <citation type="submission" date="2022-05" db="EMBL/GenBank/DDBJ databases">
        <authorList>
            <person name="Jo J.-H."/>
            <person name="Im W.-T."/>
        </authorList>
    </citation>
    <scope>NUCLEOTIDE SEQUENCE</scope>
    <source>
        <strain evidence="3">RB56-2</strain>
    </source>
</reference>
<feature type="transmembrane region" description="Helical" evidence="1">
    <location>
        <begin position="34"/>
        <end position="59"/>
    </location>
</feature>
<keyword evidence="2" id="KW-0732">Signal</keyword>
<evidence type="ECO:0000256" key="1">
    <source>
        <dbReference type="SAM" id="Phobius"/>
    </source>
</evidence>
<evidence type="ECO:0000256" key="2">
    <source>
        <dbReference type="SAM" id="SignalP"/>
    </source>
</evidence>
<feature type="signal peptide" evidence="2">
    <location>
        <begin position="1"/>
        <end position="24"/>
    </location>
</feature>
<keyword evidence="1" id="KW-1133">Transmembrane helix</keyword>
<dbReference type="RefSeq" id="WP_249915949.1">
    <property type="nucleotide sequence ID" value="NZ_JAMGBB010000001.1"/>
</dbReference>
<proteinExistence type="predicted"/>